<feature type="compositionally biased region" description="Basic and acidic residues" evidence="1">
    <location>
        <begin position="360"/>
        <end position="379"/>
    </location>
</feature>
<evidence type="ECO:0000313" key="2">
    <source>
        <dbReference type="EMBL" id="CAE0115722.1"/>
    </source>
</evidence>
<gene>
    <name evidence="2" type="ORF">HERI1096_LOCUS16407</name>
</gene>
<proteinExistence type="predicted"/>
<name>A0A7S3AWP1_9EUKA</name>
<sequence length="428" mass="48009">MNRLSGFVPFLQISKNEHKSEIEKSPKDARTRVYYRHVMAREQALSALTKVLREAGHSLQIEDPKINLIRKYEPKAFGLDVPEPLLVETYIKRADITPVIGWETGRPSVPQFMDMNLHAIRDNSRPRVVLYQFDLSDCMNPSGLLVAYAEAEVKPVCSDFDTFTVGSKGMVYETTPPEQVEIVQRTLAATSDLLANPTSKGWTGRWLDKLKDWHDEGFHVSLPTYGFGDPISYNLIGDVVYTTRACGAVRHGAECFNFYFPQELDDEFLIIWQGFTDPPWQLVKPDRLRQFLIERAKEGYCFPMNPVWPIRDPGWYEVYQALKQSPDGAANLKYWFPPESGLMEKIESMHSQYPNGFVQKPEEKAAGGEPADGGKEDGRSGGPRSMSMMLNLVNGFGTSVKPKGSTTPKATAPPSIPETVAEPAAAPQ</sequence>
<dbReference type="EMBL" id="HBHX01029430">
    <property type="protein sequence ID" value="CAE0115722.1"/>
    <property type="molecule type" value="Transcribed_RNA"/>
</dbReference>
<feature type="region of interest" description="Disordered" evidence="1">
    <location>
        <begin position="360"/>
        <end position="428"/>
    </location>
</feature>
<organism evidence="2">
    <name type="scientific">Haptolina ericina</name>
    <dbReference type="NCBI Taxonomy" id="156174"/>
    <lineage>
        <taxon>Eukaryota</taxon>
        <taxon>Haptista</taxon>
        <taxon>Haptophyta</taxon>
        <taxon>Prymnesiophyceae</taxon>
        <taxon>Prymnesiales</taxon>
        <taxon>Prymnesiaceae</taxon>
        <taxon>Haptolina</taxon>
    </lineage>
</organism>
<reference evidence="2" key="1">
    <citation type="submission" date="2021-01" db="EMBL/GenBank/DDBJ databases">
        <authorList>
            <person name="Corre E."/>
            <person name="Pelletier E."/>
            <person name="Niang G."/>
            <person name="Scheremetjew M."/>
            <person name="Finn R."/>
            <person name="Kale V."/>
            <person name="Holt S."/>
            <person name="Cochrane G."/>
            <person name="Meng A."/>
            <person name="Brown T."/>
            <person name="Cohen L."/>
        </authorList>
    </citation>
    <scope>NUCLEOTIDE SEQUENCE</scope>
    <source>
        <strain evidence="2">CCMP281</strain>
    </source>
</reference>
<evidence type="ECO:0000256" key="1">
    <source>
        <dbReference type="SAM" id="MobiDB-lite"/>
    </source>
</evidence>
<protein>
    <submittedName>
        <fullName evidence="2">Uncharacterized protein</fullName>
    </submittedName>
</protein>
<accession>A0A7S3AWP1</accession>
<dbReference type="AlphaFoldDB" id="A0A7S3AWP1"/>